<evidence type="ECO:0000313" key="1">
    <source>
        <dbReference type="EMBL" id="KKL10483.1"/>
    </source>
</evidence>
<proteinExistence type="predicted"/>
<sequence length="108" mass="13188">METEQVIDVINQELKPYTNRKKSKHASKCECYVCTSIFQNEFSVERFGKFSMEDGLFLFEENPVFMMLELVKRIKYFISQHLHGLNLHYRTKKHIWGIEYEFFRVYEF</sequence>
<gene>
    <name evidence="1" type="ORF">LCGC14_2555380</name>
</gene>
<reference evidence="1" key="1">
    <citation type="journal article" date="2015" name="Nature">
        <title>Complex archaea that bridge the gap between prokaryotes and eukaryotes.</title>
        <authorList>
            <person name="Spang A."/>
            <person name="Saw J.H."/>
            <person name="Jorgensen S.L."/>
            <person name="Zaremba-Niedzwiedzka K."/>
            <person name="Martijn J."/>
            <person name="Lind A.E."/>
            <person name="van Eijk R."/>
            <person name="Schleper C."/>
            <person name="Guy L."/>
            <person name="Ettema T.J."/>
        </authorList>
    </citation>
    <scope>NUCLEOTIDE SEQUENCE</scope>
</reference>
<accession>A0A0F9DET0</accession>
<name>A0A0F9DET0_9ZZZZ</name>
<dbReference type="AlphaFoldDB" id="A0A0F9DET0"/>
<organism evidence="1">
    <name type="scientific">marine sediment metagenome</name>
    <dbReference type="NCBI Taxonomy" id="412755"/>
    <lineage>
        <taxon>unclassified sequences</taxon>
        <taxon>metagenomes</taxon>
        <taxon>ecological metagenomes</taxon>
    </lineage>
</organism>
<protein>
    <submittedName>
        <fullName evidence="1">Uncharacterized protein</fullName>
    </submittedName>
</protein>
<comment type="caution">
    <text evidence="1">The sequence shown here is derived from an EMBL/GenBank/DDBJ whole genome shotgun (WGS) entry which is preliminary data.</text>
</comment>
<dbReference type="EMBL" id="LAZR01042045">
    <property type="protein sequence ID" value="KKL10483.1"/>
    <property type="molecule type" value="Genomic_DNA"/>
</dbReference>